<geneLocation type="chloroplast" evidence="1"/>
<dbReference type="RefSeq" id="YP_009395055.1">
    <property type="nucleotide sequence ID" value="NC_035275.1"/>
</dbReference>
<name>A0A1Z1MBY7_POLUR</name>
<gene>
    <name evidence="1" type="primary">ConsOrf3</name>
</gene>
<accession>A0A1Z1MBY7</accession>
<proteinExistence type="predicted"/>
<evidence type="ECO:0000313" key="1">
    <source>
        <dbReference type="EMBL" id="ARW63617.1"/>
    </source>
</evidence>
<protein>
    <submittedName>
        <fullName evidence="1">Uncharacterized protein</fullName>
    </submittedName>
</protein>
<reference evidence="1" key="1">
    <citation type="journal article" date="2017" name="J. Phycol.">
        <title>Analysis of chloroplast genomes and a supermatrix inform reclassification of the Rhodomelaceae (Rhodophyta).</title>
        <authorList>
            <person name="Diaz-Tapia P."/>
            <person name="Maggs C.A."/>
            <person name="West J.A."/>
            <person name="Verbruggen H."/>
        </authorList>
    </citation>
    <scope>NUCLEOTIDE SEQUENCE</scope>
    <source>
        <strain evidence="1">PD550</strain>
    </source>
</reference>
<dbReference type="GeneID" id="33357019"/>
<sequence>MINKKDIFFTKIDLLTISLEVLALNHLNNNIISDIKVIRNQLKQYQYKKKLNLIKVIEYIQTIRLLTNKYFLSEISFKIIQEYQQNQKCKIAINYTTKFCNIYSQKKKYYKGNKLLYRSYKVDIKKIAIVNLYLIARITKQEGTYLLIKYLYDINKQ</sequence>
<keyword evidence="1" id="KW-0934">Plastid</keyword>
<keyword evidence="1" id="KW-0150">Chloroplast</keyword>
<dbReference type="EMBL" id="MF101428">
    <property type="protein sequence ID" value="ARW63617.1"/>
    <property type="molecule type" value="Genomic_DNA"/>
</dbReference>
<organism evidence="1">
    <name type="scientific">Polysiphonia urceolata</name>
    <name type="common">Red alga</name>
    <name type="synonym">Conferva urceolata</name>
    <dbReference type="NCBI Taxonomy" id="173545"/>
    <lineage>
        <taxon>Eukaryota</taxon>
        <taxon>Rhodophyta</taxon>
        <taxon>Florideophyceae</taxon>
        <taxon>Rhodymeniophycidae</taxon>
        <taxon>Ceramiales</taxon>
        <taxon>Rhodomelaceae</taxon>
        <taxon>Polysiphonioideae</taxon>
        <taxon>Polysiphonia</taxon>
    </lineage>
</organism>
<dbReference type="AlphaFoldDB" id="A0A1Z1MBY7"/>